<dbReference type="AlphaFoldDB" id="A0A8T2MH88"/>
<dbReference type="PANTHER" id="PTHR17609">
    <property type="entry name" value="HMG DOMAIN-CONTAINING PROTEIN 3"/>
    <property type="match status" value="1"/>
</dbReference>
<accession>A0A8T2MH88</accession>
<dbReference type="EMBL" id="JAICCE010000002">
    <property type="protein sequence ID" value="KAG9281335.1"/>
    <property type="molecule type" value="Genomic_DNA"/>
</dbReference>
<dbReference type="Proteomes" id="UP000752171">
    <property type="component" value="Unassembled WGS sequence"/>
</dbReference>
<comment type="caution">
    <text evidence="1">The sequence shown here is derived from an EMBL/GenBank/DDBJ whole genome shotgun (WGS) entry which is preliminary data.</text>
</comment>
<reference evidence="1 2" key="1">
    <citation type="submission" date="2021-07" db="EMBL/GenBank/DDBJ databases">
        <authorList>
            <person name="Imarazene B."/>
            <person name="Zahm M."/>
            <person name="Klopp C."/>
            <person name="Cabau C."/>
            <person name="Beille S."/>
            <person name="Jouanno E."/>
            <person name="Castinel A."/>
            <person name="Lluch J."/>
            <person name="Gil L."/>
            <person name="Kuchtly C."/>
            <person name="Lopez Roques C."/>
            <person name="Donnadieu C."/>
            <person name="Parrinello H."/>
            <person name="Journot L."/>
            <person name="Du K."/>
            <person name="Schartl M."/>
            <person name="Retaux S."/>
            <person name="Guiguen Y."/>
        </authorList>
    </citation>
    <scope>NUCLEOTIDE SEQUENCE [LARGE SCALE GENOMIC DNA]</scope>
    <source>
        <strain evidence="1">Pach_M1</strain>
        <tissue evidence="1">Testis</tissue>
    </source>
</reference>
<organism evidence="1 2">
    <name type="scientific">Astyanax mexicanus</name>
    <name type="common">Blind cave fish</name>
    <name type="synonym">Astyanax fasciatus mexicanus</name>
    <dbReference type="NCBI Taxonomy" id="7994"/>
    <lineage>
        <taxon>Eukaryota</taxon>
        <taxon>Metazoa</taxon>
        <taxon>Chordata</taxon>
        <taxon>Craniata</taxon>
        <taxon>Vertebrata</taxon>
        <taxon>Euteleostomi</taxon>
        <taxon>Actinopterygii</taxon>
        <taxon>Neopterygii</taxon>
        <taxon>Teleostei</taxon>
        <taxon>Ostariophysi</taxon>
        <taxon>Characiformes</taxon>
        <taxon>Characoidei</taxon>
        <taxon>Acestrorhamphidae</taxon>
        <taxon>Acestrorhamphinae</taxon>
        <taxon>Astyanax</taxon>
    </lineage>
</organism>
<sequence length="400" mass="45515">MYDKIFEKIWGASGGWAVIMCPCGVVYSVKFNLRAESPRDYMDLLFSWKHMPNVAVYDFARGLATHGNLRQPEDLPFTPHEGRLLQPTEENIRLAKDKKISVSLPWLVEKKMPSDVNGHPVTGSSKHYVIYDTLHESNTKDEKDFLRRINLVPELVEQFFSRMERNNYYLNMMSPASQVFLIRSIIHHGNVKLNEARLEKVKKGLGLENRYGRATIGDVPEPFLAYSIGTTAQMEDAVTAPTSVAADDMDISRCEVITQLEHIHANREIWNQTLTTEQIRLLDRVLDTQKSNDENIVQIYKCTLKRSDFLTLGLSMELDSTIANCCLQLVTEIAKHRGIDSYTVDPYVVVTWKPPYNQDPFLSLPPDAGSKDVILLPSWQPGHWVLCVSCSKFGAHAFIL</sequence>
<evidence type="ECO:0000313" key="1">
    <source>
        <dbReference type="EMBL" id="KAG9281335.1"/>
    </source>
</evidence>
<dbReference type="InterPro" id="IPR039598">
    <property type="entry name" value="HMGXB3"/>
</dbReference>
<proteinExistence type="predicted"/>
<protein>
    <recommendedName>
        <fullName evidence="3">Ubiquitin-like protease family profile domain-containing protein</fullName>
    </recommendedName>
</protein>
<dbReference type="PANTHER" id="PTHR17609:SF3">
    <property type="entry name" value="SAP DOMAIN-CONTAINING PROTEIN"/>
    <property type="match status" value="1"/>
</dbReference>
<gene>
    <name evidence="1" type="ORF">AMEX_G4133</name>
</gene>
<dbReference type="InterPro" id="IPR038765">
    <property type="entry name" value="Papain-like_cys_pep_sf"/>
</dbReference>
<dbReference type="Gene3D" id="3.40.395.10">
    <property type="entry name" value="Adenoviral Proteinase, Chain A"/>
    <property type="match status" value="1"/>
</dbReference>
<evidence type="ECO:0000313" key="2">
    <source>
        <dbReference type="Proteomes" id="UP000752171"/>
    </source>
</evidence>
<evidence type="ECO:0008006" key="3">
    <source>
        <dbReference type="Google" id="ProtNLM"/>
    </source>
</evidence>
<dbReference type="SUPFAM" id="SSF54001">
    <property type="entry name" value="Cysteine proteinases"/>
    <property type="match status" value="1"/>
</dbReference>
<name>A0A8T2MH88_ASTMX</name>